<evidence type="ECO:0000256" key="2">
    <source>
        <dbReference type="SAM" id="SignalP"/>
    </source>
</evidence>
<organism evidence="3">
    <name type="scientific">Lygus hesperus</name>
    <name type="common">Western plant bug</name>
    <dbReference type="NCBI Taxonomy" id="30085"/>
    <lineage>
        <taxon>Eukaryota</taxon>
        <taxon>Metazoa</taxon>
        <taxon>Ecdysozoa</taxon>
        <taxon>Arthropoda</taxon>
        <taxon>Hexapoda</taxon>
        <taxon>Insecta</taxon>
        <taxon>Pterygota</taxon>
        <taxon>Neoptera</taxon>
        <taxon>Paraneoptera</taxon>
        <taxon>Hemiptera</taxon>
        <taxon>Heteroptera</taxon>
        <taxon>Panheteroptera</taxon>
        <taxon>Cimicomorpha</taxon>
        <taxon>Miridae</taxon>
        <taxon>Mirini</taxon>
        <taxon>Lygus</taxon>
    </lineage>
</organism>
<proteinExistence type="predicted"/>
<name>A0A0K8T2K6_LYGHE</name>
<evidence type="ECO:0008006" key="4">
    <source>
        <dbReference type="Google" id="ProtNLM"/>
    </source>
</evidence>
<feature type="chain" id="PRO_5005519765" description="Secreted protein" evidence="2">
    <location>
        <begin position="20"/>
        <end position="125"/>
    </location>
</feature>
<feature type="signal peptide" evidence="2">
    <location>
        <begin position="1"/>
        <end position="19"/>
    </location>
</feature>
<accession>A0A0K8T2K6</accession>
<feature type="region of interest" description="Disordered" evidence="1">
    <location>
        <begin position="21"/>
        <end position="125"/>
    </location>
</feature>
<dbReference type="AlphaFoldDB" id="A0A0K8T2K6"/>
<evidence type="ECO:0000313" key="3">
    <source>
        <dbReference type="EMBL" id="JAG59759.1"/>
    </source>
</evidence>
<keyword evidence="2" id="KW-0732">Signal</keyword>
<feature type="non-terminal residue" evidence="3">
    <location>
        <position position="125"/>
    </location>
</feature>
<sequence>MRWPCRAAVTLLFLVAVSAQRGSRRFSASSTDNSLPEEESKTSRSHRFHGRESSRDATRTQAVPRQDFPHRDAEVIPSSATVSARGSPTRASFRSRNDGRSLNLDEVEATSKSPTTRGRGRTSSR</sequence>
<feature type="compositionally biased region" description="Polar residues" evidence="1">
    <location>
        <begin position="78"/>
        <end position="94"/>
    </location>
</feature>
<evidence type="ECO:0000256" key="1">
    <source>
        <dbReference type="SAM" id="MobiDB-lite"/>
    </source>
</evidence>
<protein>
    <recommendedName>
        <fullName evidence="4">Secreted protein</fullName>
    </recommendedName>
</protein>
<reference evidence="3" key="1">
    <citation type="submission" date="2014-09" db="EMBL/GenBank/DDBJ databases">
        <authorList>
            <person name="Magalhaes I.L.F."/>
            <person name="Oliveira U."/>
            <person name="Santos F.R."/>
            <person name="Vidigal T.H.D.A."/>
            <person name="Brescovit A.D."/>
            <person name="Santos A.J."/>
        </authorList>
    </citation>
    <scope>NUCLEOTIDE SEQUENCE</scope>
</reference>
<dbReference type="EMBL" id="GBRD01006062">
    <property type="protein sequence ID" value="JAG59759.1"/>
    <property type="molecule type" value="Transcribed_RNA"/>
</dbReference>